<evidence type="ECO:0000259" key="7">
    <source>
        <dbReference type="PROSITE" id="PS50144"/>
    </source>
</evidence>
<dbReference type="Gene3D" id="1.25.40.420">
    <property type="match status" value="1"/>
</dbReference>
<dbReference type="GO" id="GO:0005634">
    <property type="term" value="C:nucleus"/>
    <property type="evidence" value="ECO:0007669"/>
    <property type="project" value="UniProtKB-SubCell"/>
</dbReference>
<comment type="similarity">
    <text evidence="3">Belongs to the Tdpoz family.</text>
</comment>
<comment type="pathway">
    <text evidence="2">Protein modification; protein ubiquitination.</text>
</comment>
<keyword evidence="4" id="KW-0833">Ubl conjugation pathway</keyword>
<dbReference type="PROSITE" id="PS50097">
    <property type="entry name" value="BTB"/>
    <property type="match status" value="1"/>
</dbReference>
<dbReference type="STRING" id="1611254.A0A2G5V0F7"/>
<dbReference type="SMART" id="SM00225">
    <property type="entry name" value="BTB"/>
    <property type="match status" value="1"/>
</dbReference>
<keyword evidence="5" id="KW-0539">Nucleus</keyword>
<dbReference type="OrthoDB" id="10249567at2759"/>
<dbReference type="EMBL" id="PDUG01000002">
    <property type="protein sequence ID" value="PIC45268.1"/>
    <property type="molecule type" value="Genomic_DNA"/>
</dbReference>
<dbReference type="Pfam" id="PF24570">
    <property type="entry name" value="BACK_BPM_SPOP"/>
    <property type="match status" value="1"/>
</dbReference>
<dbReference type="PANTHER" id="PTHR24413">
    <property type="entry name" value="SPECKLE-TYPE POZ PROTEIN"/>
    <property type="match status" value="1"/>
</dbReference>
<evidence type="ECO:0000313" key="9">
    <source>
        <dbReference type="Proteomes" id="UP000230233"/>
    </source>
</evidence>
<comment type="subcellular location">
    <subcellularLocation>
        <location evidence="1">Nucleus</location>
    </subcellularLocation>
</comment>
<protein>
    <recommendedName>
        <fullName evidence="10">BTB domain-containing protein</fullName>
    </recommendedName>
</protein>
<name>A0A2G5V0F7_9PELO</name>
<accession>A0A2G5V0F7</accession>
<dbReference type="Gene3D" id="2.60.210.10">
    <property type="entry name" value="Apoptosis, Tumor Necrosis Factor Receptor Associated Protein 2, Chain A"/>
    <property type="match status" value="1"/>
</dbReference>
<feature type="domain" description="MATH" evidence="7">
    <location>
        <begin position="33"/>
        <end position="171"/>
    </location>
</feature>
<dbReference type="Pfam" id="PF00651">
    <property type="entry name" value="BTB"/>
    <property type="match status" value="1"/>
</dbReference>
<evidence type="ECO:0000256" key="5">
    <source>
        <dbReference type="ARBA" id="ARBA00023242"/>
    </source>
</evidence>
<dbReference type="InterPro" id="IPR056423">
    <property type="entry name" value="BACK_BPM_SPOP"/>
</dbReference>
<evidence type="ECO:0008006" key="10">
    <source>
        <dbReference type="Google" id="ProtNLM"/>
    </source>
</evidence>
<dbReference type="FunFam" id="3.30.710.10:FF:000240">
    <property type="entry name" value="BTB and MATH domain containing"/>
    <property type="match status" value="1"/>
</dbReference>
<sequence length="399" mass="44891">MILPFFFFRKMDTLTQLRNQADSWSTSEVRSVTHGHLWTIRGFSQLDCRYLETSAKIKDMAIQPTSQPSGSAALPDLPDITFRIRLHPQGNKESNKDFTFFQCFTNQSTHTGSPTFKAKFKFAVHNERGEETPTTVYSGTQQLHGYFEYIRREVLMSHVQPGDDLYLSLSIFITFDTVTKASQTVRYIPPDMPKPTEVTKDLENLFRSGKHADFTFVIEGRELKAHKAILAARSPVFAAMMESHTAESQNSRVVLGEIEYEVVQQLLNYIYSGTCTKMGGYALEILAAADRFALPGLKNLAEAAMKNGLSAETVCKQLAHADLYNMTEFKKEAIKFICLNANAVIASEGFTDLTRTKPHIIGDIMSSLANDRHARTSFFNQDGTCEPSSKRARMTETNL</sequence>
<dbReference type="CDD" id="cd00121">
    <property type="entry name" value="MATH"/>
    <property type="match status" value="1"/>
</dbReference>
<dbReference type="InterPro" id="IPR000210">
    <property type="entry name" value="BTB/POZ_dom"/>
</dbReference>
<dbReference type="InterPro" id="IPR002083">
    <property type="entry name" value="MATH/TRAF_dom"/>
</dbReference>
<dbReference type="Proteomes" id="UP000230233">
    <property type="component" value="Chromosome II"/>
</dbReference>
<reference evidence="9" key="1">
    <citation type="submission" date="2017-10" db="EMBL/GenBank/DDBJ databases">
        <title>Rapid genome shrinkage in a self-fertile nematode reveals novel sperm competition proteins.</title>
        <authorList>
            <person name="Yin D."/>
            <person name="Schwarz E.M."/>
            <person name="Thomas C.G."/>
            <person name="Felde R.L."/>
            <person name="Korf I.F."/>
            <person name="Cutter A.D."/>
            <person name="Schartner C.M."/>
            <person name="Ralston E.J."/>
            <person name="Meyer B.J."/>
            <person name="Haag E.S."/>
        </authorList>
    </citation>
    <scope>NUCLEOTIDE SEQUENCE [LARGE SCALE GENOMIC DNA]</scope>
    <source>
        <strain evidence="9">JU1422</strain>
    </source>
</reference>
<dbReference type="SUPFAM" id="SSF54695">
    <property type="entry name" value="POZ domain"/>
    <property type="match status" value="1"/>
</dbReference>
<organism evidence="8 9">
    <name type="scientific">Caenorhabditis nigoni</name>
    <dbReference type="NCBI Taxonomy" id="1611254"/>
    <lineage>
        <taxon>Eukaryota</taxon>
        <taxon>Metazoa</taxon>
        <taxon>Ecdysozoa</taxon>
        <taxon>Nematoda</taxon>
        <taxon>Chromadorea</taxon>
        <taxon>Rhabditida</taxon>
        <taxon>Rhabditina</taxon>
        <taxon>Rhabditomorpha</taxon>
        <taxon>Rhabditoidea</taxon>
        <taxon>Rhabditidae</taxon>
        <taxon>Peloderinae</taxon>
        <taxon>Caenorhabditis</taxon>
    </lineage>
</organism>
<dbReference type="InterPro" id="IPR008974">
    <property type="entry name" value="TRAF-like"/>
</dbReference>
<feature type="domain" description="BTB" evidence="6">
    <location>
        <begin position="212"/>
        <end position="273"/>
    </location>
</feature>
<comment type="caution">
    <text evidence="8">The sequence shown here is derived from an EMBL/GenBank/DDBJ whole genome shotgun (WGS) entry which is preliminary data.</text>
</comment>
<evidence type="ECO:0000256" key="1">
    <source>
        <dbReference type="ARBA" id="ARBA00004123"/>
    </source>
</evidence>
<dbReference type="FunFam" id="1.25.40.420:FF:000038">
    <property type="entry name" value="BTB and MATH domain containing"/>
    <property type="match status" value="1"/>
</dbReference>
<gene>
    <name evidence="8" type="primary">Cni-bath-44</name>
    <name evidence="8" type="synonym">Cnig_chr_II.g5345</name>
    <name evidence="8" type="ORF">B9Z55_005345</name>
</gene>
<dbReference type="FunFam" id="2.60.210.10:FF:000025">
    <property type="entry name" value="BTB and MATH domain containing"/>
    <property type="match status" value="1"/>
</dbReference>
<evidence type="ECO:0000256" key="2">
    <source>
        <dbReference type="ARBA" id="ARBA00004906"/>
    </source>
</evidence>
<dbReference type="InterPro" id="IPR011333">
    <property type="entry name" value="SKP1/BTB/POZ_sf"/>
</dbReference>
<dbReference type="AlphaFoldDB" id="A0A2G5V0F7"/>
<dbReference type="PROSITE" id="PS50144">
    <property type="entry name" value="MATH"/>
    <property type="match status" value="1"/>
</dbReference>
<dbReference type="Gene3D" id="3.30.710.10">
    <property type="entry name" value="Potassium Channel Kv1.1, Chain A"/>
    <property type="match status" value="1"/>
</dbReference>
<dbReference type="GO" id="GO:0030163">
    <property type="term" value="P:protein catabolic process"/>
    <property type="evidence" value="ECO:0007669"/>
    <property type="project" value="UniProtKB-ARBA"/>
</dbReference>
<evidence type="ECO:0000256" key="4">
    <source>
        <dbReference type="ARBA" id="ARBA00022786"/>
    </source>
</evidence>
<keyword evidence="9" id="KW-1185">Reference proteome</keyword>
<evidence type="ECO:0000313" key="8">
    <source>
        <dbReference type="EMBL" id="PIC45268.1"/>
    </source>
</evidence>
<dbReference type="SUPFAM" id="SSF49599">
    <property type="entry name" value="TRAF domain-like"/>
    <property type="match status" value="1"/>
</dbReference>
<evidence type="ECO:0000259" key="6">
    <source>
        <dbReference type="PROSITE" id="PS50097"/>
    </source>
</evidence>
<evidence type="ECO:0000256" key="3">
    <source>
        <dbReference type="ARBA" id="ARBA00010846"/>
    </source>
</evidence>
<proteinExistence type="inferred from homology"/>